<accession>A0A1I2M431</accession>
<dbReference type="InterPro" id="IPR016181">
    <property type="entry name" value="Acyl_CoA_acyltransferase"/>
</dbReference>
<dbReference type="InterPro" id="IPR000182">
    <property type="entry name" value="GNAT_dom"/>
</dbReference>
<dbReference type="Gene3D" id="3.40.630.30">
    <property type="match status" value="1"/>
</dbReference>
<dbReference type="CDD" id="cd04301">
    <property type="entry name" value="NAT_SF"/>
    <property type="match status" value="1"/>
</dbReference>
<evidence type="ECO:0000313" key="3">
    <source>
        <dbReference type="Proteomes" id="UP000199645"/>
    </source>
</evidence>
<dbReference type="PROSITE" id="PS51186">
    <property type="entry name" value="GNAT"/>
    <property type="match status" value="1"/>
</dbReference>
<dbReference type="EMBL" id="FONV01000025">
    <property type="protein sequence ID" value="SFF84031.1"/>
    <property type="molecule type" value="Genomic_DNA"/>
</dbReference>
<dbReference type="SUPFAM" id="SSF55729">
    <property type="entry name" value="Acyl-CoA N-acyltransferases (Nat)"/>
    <property type="match status" value="1"/>
</dbReference>
<gene>
    <name evidence="2" type="ORF">SAMN05421541_1256</name>
</gene>
<name>A0A1I2M431_9ACTN</name>
<sequence>MDLRIQRSVVSHLRTRPKVIEVGPFVLGLDPDTESPFINYASPQPGAPITAADITELISAFTEAGRKPRLEYVTSCAPQLEDLLVTAGFAVEERNQYLICPPERLTVFPAPAGLTLEEPSTDPDRAAVVIAQNDAFGDLPPEDPAAAVARMRRNQERGGVVLGARTTDGEWVGGGQAAPPSDDVSEVAGIAVRAPFRRRGLGAAISASVTRRLFDRGVEVAWLEASGDDSWRVYERVGYVPAGHRLYISREI</sequence>
<dbReference type="RefSeq" id="WP_093621672.1">
    <property type="nucleotide sequence ID" value="NZ_BOMT01000103.1"/>
</dbReference>
<keyword evidence="3" id="KW-1185">Reference proteome</keyword>
<evidence type="ECO:0000313" key="2">
    <source>
        <dbReference type="EMBL" id="SFF84031.1"/>
    </source>
</evidence>
<dbReference type="AlphaFoldDB" id="A0A1I2M431"/>
<dbReference type="STRING" id="35752.SAMN05421541_1256"/>
<dbReference type="Proteomes" id="UP000199645">
    <property type="component" value="Unassembled WGS sequence"/>
</dbReference>
<evidence type="ECO:0000259" key="1">
    <source>
        <dbReference type="PROSITE" id="PS51186"/>
    </source>
</evidence>
<feature type="domain" description="N-acetyltransferase" evidence="1">
    <location>
        <begin position="114"/>
        <end position="252"/>
    </location>
</feature>
<proteinExistence type="predicted"/>
<reference evidence="2 3" key="1">
    <citation type="submission" date="2016-10" db="EMBL/GenBank/DDBJ databases">
        <authorList>
            <person name="de Groot N.N."/>
        </authorList>
    </citation>
    <scope>NUCLEOTIDE SEQUENCE [LARGE SCALE GENOMIC DNA]</scope>
    <source>
        <strain evidence="2 3">DSM 43019</strain>
    </source>
</reference>
<dbReference type="OrthoDB" id="3814600at2"/>
<dbReference type="Pfam" id="PF00583">
    <property type="entry name" value="Acetyltransf_1"/>
    <property type="match status" value="1"/>
</dbReference>
<dbReference type="GO" id="GO:0016747">
    <property type="term" value="F:acyltransferase activity, transferring groups other than amino-acyl groups"/>
    <property type="evidence" value="ECO:0007669"/>
    <property type="project" value="InterPro"/>
</dbReference>
<organism evidence="2 3">
    <name type="scientific">Actinoplanes philippinensis</name>
    <dbReference type="NCBI Taxonomy" id="35752"/>
    <lineage>
        <taxon>Bacteria</taxon>
        <taxon>Bacillati</taxon>
        <taxon>Actinomycetota</taxon>
        <taxon>Actinomycetes</taxon>
        <taxon>Micromonosporales</taxon>
        <taxon>Micromonosporaceae</taxon>
        <taxon>Actinoplanes</taxon>
    </lineage>
</organism>
<protein>
    <submittedName>
        <fullName evidence="2">FR47-like protein</fullName>
    </submittedName>
</protein>